<evidence type="ECO:0000256" key="1">
    <source>
        <dbReference type="SAM" id="MobiDB-lite"/>
    </source>
</evidence>
<dbReference type="AlphaFoldDB" id="A0A124GMP2"/>
<protein>
    <submittedName>
        <fullName evidence="2">Uncharacterized protein</fullName>
    </submittedName>
</protein>
<evidence type="ECO:0000313" key="2">
    <source>
        <dbReference type="EMBL" id="KUM46278.1"/>
    </source>
</evidence>
<accession>A0A124GMP2</accession>
<keyword evidence="2" id="KW-0496">Mitochondrion</keyword>
<geneLocation type="mitochondrion" evidence="2"/>
<feature type="region of interest" description="Disordered" evidence="1">
    <location>
        <begin position="1"/>
        <end position="32"/>
    </location>
</feature>
<reference evidence="2" key="1">
    <citation type="journal article" date="2015" name="Genome Biol. Evol.">
        <title>Organellar Genomes of White Spruce (Picea glauca): Assembly and Annotation.</title>
        <authorList>
            <person name="Jackman S.D."/>
            <person name="Warren R.L."/>
            <person name="Gibb E.A."/>
            <person name="Vandervalk B.P."/>
            <person name="Mohamadi H."/>
            <person name="Chu J."/>
            <person name="Raymond A."/>
            <person name="Pleasance S."/>
            <person name="Coope R."/>
            <person name="Wildung M.R."/>
            <person name="Ritland C.E."/>
            <person name="Bousquet J."/>
            <person name="Jones S.J."/>
            <person name="Bohlmann J."/>
            <person name="Birol I."/>
        </authorList>
    </citation>
    <scope>NUCLEOTIDE SEQUENCE [LARGE SCALE GENOMIC DNA]</scope>
    <source>
        <tissue evidence="2">Flushing bud</tissue>
    </source>
</reference>
<comment type="caution">
    <text evidence="2">The sequence shown here is derived from an EMBL/GenBank/DDBJ whole genome shotgun (WGS) entry which is preliminary data.</text>
</comment>
<dbReference type="EMBL" id="LKAM01000012">
    <property type="protein sequence ID" value="KUM46278.1"/>
    <property type="molecule type" value="Genomic_DNA"/>
</dbReference>
<sequence>MERELDVGRADPPRSTVGHLTERRNRSQTDEQSSITGLTWLLGMHGRHGLVVWPYICIMSIGDQVKAAETIHQAN</sequence>
<feature type="compositionally biased region" description="Basic and acidic residues" evidence="1">
    <location>
        <begin position="20"/>
        <end position="29"/>
    </location>
</feature>
<gene>
    <name evidence="2" type="ORF">ABT39_MTgene1784</name>
</gene>
<proteinExistence type="predicted"/>
<organism evidence="2">
    <name type="scientific">Picea glauca</name>
    <name type="common">White spruce</name>
    <name type="synonym">Pinus glauca</name>
    <dbReference type="NCBI Taxonomy" id="3330"/>
    <lineage>
        <taxon>Eukaryota</taxon>
        <taxon>Viridiplantae</taxon>
        <taxon>Streptophyta</taxon>
        <taxon>Embryophyta</taxon>
        <taxon>Tracheophyta</taxon>
        <taxon>Spermatophyta</taxon>
        <taxon>Pinopsida</taxon>
        <taxon>Pinidae</taxon>
        <taxon>Conifers I</taxon>
        <taxon>Pinales</taxon>
        <taxon>Pinaceae</taxon>
        <taxon>Picea</taxon>
    </lineage>
</organism>
<name>A0A124GMP2_PICGL</name>
<feature type="compositionally biased region" description="Basic and acidic residues" evidence="1">
    <location>
        <begin position="1"/>
        <end position="12"/>
    </location>
</feature>